<evidence type="ECO:0000313" key="9">
    <source>
        <dbReference type="Proteomes" id="UP000314983"/>
    </source>
</evidence>
<dbReference type="AlphaFoldDB" id="A0AAY5F5I3"/>
<proteinExistence type="predicted"/>
<keyword evidence="9" id="KW-1185">Reference proteome</keyword>
<organism evidence="8 9">
    <name type="scientific">Electrophorus electricus</name>
    <name type="common">Electric eel</name>
    <name type="synonym">Gymnotus electricus</name>
    <dbReference type="NCBI Taxonomy" id="8005"/>
    <lineage>
        <taxon>Eukaryota</taxon>
        <taxon>Metazoa</taxon>
        <taxon>Chordata</taxon>
        <taxon>Craniata</taxon>
        <taxon>Vertebrata</taxon>
        <taxon>Euteleostomi</taxon>
        <taxon>Actinopterygii</taxon>
        <taxon>Neopterygii</taxon>
        <taxon>Teleostei</taxon>
        <taxon>Ostariophysi</taxon>
        <taxon>Gymnotiformes</taxon>
        <taxon>Gymnotoidei</taxon>
        <taxon>Gymnotidae</taxon>
        <taxon>Electrophorus</taxon>
    </lineage>
</organism>
<keyword evidence="6" id="KW-0393">Immunoglobulin domain</keyword>
<protein>
    <recommendedName>
        <fullName evidence="7">Ig-like domain-containing protein</fullName>
    </recommendedName>
</protein>
<dbReference type="InterPro" id="IPR007110">
    <property type="entry name" value="Ig-like_dom"/>
</dbReference>
<dbReference type="GO" id="GO:1903037">
    <property type="term" value="P:regulation of leukocyte cell-cell adhesion"/>
    <property type="evidence" value="ECO:0007669"/>
    <property type="project" value="UniProtKB-ARBA"/>
</dbReference>
<dbReference type="Ensembl" id="ENSEEET00000057175.1">
    <property type="protein sequence ID" value="ENSEEEP00000064154.1"/>
    <property type="gene ID" value="ENSEEEG00000025024.1"/>
</dbReference>
<dbReference type="PANTHER" id="PTHR24100:SF151">
    <property type="entry name" value="ICOS LIGAND"/>
    <property type="match status" value="1"/>
</dbReference>
<dbReference type="InterPro" id="IPR036179">
    <property type="entry name" value="Ig-like_dom_sf"/>
</dbReference>
<name>A0AAY5F5I3_ELEEL</name>
<dbReference type="GO" id="GO:0050852">
    <property type="term" value="P:T cell receptor signaling pathway"/>
    <property type="evidence" value="ECO:0007669"/>
    <property type="project" value="TreeGrafter"/>
</dbReference>
<dbReference type="PROSITE" id="PS50835">
    <property type="entry name" value="IG_LIKE"/>
    <property type="match status" value="1"/>
</dbReference>
<dbReference type="Gene3D" id="2.60.40.10">
    <property type="entry name" value="Immunoglobulins"/>
    <property type="match status" value="1"/>
</dbReference>
<reference evidence="8" key="2">
    <citation type="submission" date="2025-08" db="UniProtKB">
        <authorList>
            <consortium name="Ensembl"/>
        </authorList>
    </citation>
    <scope>IDENTIFICATION</scope>
</reference>
<evidence type="ECO:0000259" key="7">
    <source>
        <dbReference type="PROSITE" id="PS50835"/>
    </source>
</evidence>
<keyword evidence="5" id="KW-0325">Glycoprotein</keyword>
<sequence>MTVEWFRQDLTETDQYVHLYEDHEDRNENQIRSYRGRTGLFKEELQKGNTSLKLSGVQPSDNGLYKCLIKSESWYDDITLRVTVNGENHHSFNISLLLLLHI</sequence>
<evidence type="ECO:0000256" key="3">
    <source>
        <dbReference type="ARBA" id="ARBA00023136"/>
    </source>
</evidence>
<dbReference type="InterPro" id="IPR013783">
    <property type="entry name" value="Ig-like_fold"/>
</dbReference>
<dbReference type="Pfam" id="PF07686">
    <property type="entry name" value="V-set"/>
    <property type="match status" value="1"/>
</dbReference>
<evidence type="ECO:0000256" key="5">
    <source>
        <dbReference type="ARBA" id="ARBA00023180"/>
    </source>
</evidence>
<keyword evidence="2" id="KW-0732">Signal</keyword>
<reference evidence="8 9" key="1">
    <citation type="submission" date="2020-05" db="EMBL/GenBank/DDBJ databases">
        <title>Electrophorus electricus (electric eel) genome, fEleEle1, primary haplotype.</title>
        <authorList>
            <person name="Myers G."/>
            <person name="Meyer A."/>
            <person name="Fedrigo O."/>
            <person name="Formenti G."/>
            <person name="Rhie A."/>
            <person name="Tracey A."/>
            <person name="Sims Y."/>
            <person name="Jarvis E.D."/>
        </authorList>
    </citation>
    <scope>NUCLEOTIDE SEQUENCE [LARGE SCALE GENOMIC DNA]</scope>
</reference>
<keyword evidence="3" id="KW-0472">Membrane</keyword>
<comment type="subcellular location">
    <subcellularLocation>
        <location evidence="1">Membrane</location>
    </subcellularLocation>
</comment>
<dbReference type="GO" id="GO:0001817">
    <property type="term" value="P:regulation of cytokine production"/>
    <property type="evidence" value="ECO:0007669"/>
    <property type="project" value="TreeGrafter"/>
</dbReference>
<evidence type="ECO:0000256" key="1">
    <source>
        <dbReference type="ARBA" id="ARBA00004370"/>
    </source>
</evidence>
<evidence type="ECO:0000256" key="6">
    <source>
        <dbReference type="ARBA" id="ARBA00023319"/>
    </source>
</evidence>
<dbReference type="GO" id="GO:0005102">
    <property type="term" value="F:signaling receptor binding"/>
    <property type="evidence" value="ECO:0007669"/>
    <property type="project" value="TreeGrafter"/>
</dbReference>
<dbReference type="InterPro" id="IPR013106">
    <property type="entry name" value="Ig_V-set"/>
</dbReference>
<reference evidence="8" key="3">
    <citation type="submission" date="2025-09" db="UniProtKB">
        <authorList>
            <consortium name="Ensembl"/>
        </authorList>
    </citation>
    <scope>IDENTIFICATION</scope>
</reference>
<dbReference type="InterPro" id="IPR050504">
    <property type="entry name" value="IgSF_BTN/MOG"/>
</dbReference>
<dbReference type="FunFam" id="2.60.40.10:FF:000142">
    <property type="entry name" value="V-set domain-containing T-cell activation inhibitor 1"/>
    <property type="match status" value="1"/>
</dbReference>
<evidence type="ECO:0000256" key="4">
    <source>
        <dbReference type="ARBA" id="ARBA00023157"/>
    </source>
</evidence>
<dbReference type="SUPFAM" id="SSF48726">
    <property type="entry name" value="Immunoglobulin"/>
    <property type="match status" value="1"/>
</dbReference>
<keyword evidence="4" id="KW-1015">Disulfide bond</keyword>
<feature type="domain" description="Ig-like" evidence="7">
    <location>
        <begin position="1"/>
        <end position="83"/>
    </location>
</feature>
<dbReference type="PANTHER" id="PTHR24100">
    <property type="entry name" value="BUTYROPHILIN"/>
    <property type="match status" value="1"/>
</dbReference>
<dbReference type="GO" id="GO:0050863">
    <property type="term" value="P:regulation of T cell activation"/>
    <property type="evidence" value="ECO:0007669"/>
    <property type="project" value="UniProtKB-ARBA"/>
</dbReference>
<dbReference type="Proteomes" id="UP000314983">
    <property type="component" value="Chromosome 16"/>
</dbReference>
<dbReference type="GeneTree" id="ENSGT01050000244843"/>
<evidence type="ECO:0000313" key="8">
    <source>
        <dbReference type="Ensembl" id="ENSEEEP00000064154.1"/>
    </source>
</evidence>
<accession>A0AAY5F5I3</accession>
<evidence type="ECO:0000256" key="2">
    <source>
        <dbReference type="ARBA" id="ARBA00022729"/>
    </source>
</evidence>
<dbReference type="GO" id="GO:0009897">
    <property type="term" value="C:external side of plasma membrane"/>
    <property type="evidence" value="ECO:0007669"/>
    <property type="project" value="TreeGrafter"/>
</dbReference>